<dbReference type="AlphaFoldDB" id="A0A1H6TK57"/>
<sequence>MNNLIETLNWRYAAKRMNGNKIPSEKLDVILEAIQLSPSSGGLQPYTVFVIEDQEIKKKIQKVAYMQPQIAESSHLIVFASWTKITAEQVENFINLIAETRGISSDSLNGLKTSLINRISSHTDEANAQWAARQAYIALGHAVVAAASEQIDATPMEGFDADGMDEILGLNEKGLRSVVMMTLGYRDTENDVLAKAKKVRRSHKELFVTI</sequence>
<name>A0A1H6TK57_9BACT</name>
<comment type="cofactor">
    <cofactor evidence="1">
        <name>FMN</name>
        <dbReference type="ChEBI" id="CHEBI:58210"/>
    </cofactor>
</comment>
<dbReference type="Gene3D" id="3.40.109.10">
    <property type="entry name" value="NADH Oxidase"/>
    <property type="match status" value="1"/>
</dbReference>
<evidence type="ECO:0000256" key="3">
    <source>
        <dbReference type="ARBA" id="ARBA00022630"/>
    </source>
</evidence>
<feature type="domain" description="Nitroreductase" evidence="7">
    <location>
        <begin position="10"/>
        <end position="185"/>
    </location>
</feature>
<dbReference type="EMBL" id="FNXY01000003">
    <property type="protein sequence ID" value="SEI80429.1"/>
    <property type="molecule type" value="Genomic_DNA"/>
</dbReference>
<keyword evidence="6" id="KW-0560">Oxidoreductase</keyword>
<dbReference type="GO" id="GO:0016491">
    <property type="term" value="F:oxidoreductase activity"/>
    <property type="evidence" value="ECO:0007669"/>
    <property type="project" value="UniProtKB-KW"/>
</dbReference>
<evidence type="ECO:0000313" key="9">
    <source>
        <dbReference type="Proteomes" id="UP000199532"/>
    </source>
</evidence>
<dbReference type="PANTHER" id="PTHR43673:SF2">
    <property type="entry name" value="NITROREDUCTASE"/>
    <property type="match status" value="1"/>
</dbReference>
<proteinExistence type="inferred from homology"/>
<dbReference type="OrthoDB" id="9809288at2"/>
<evidence type="ECO:0000256" key="2">
    <source>
        <dbReference type="ARBA" id="ARBA00007118"/>
    </source>
</evidence>
<evidence type="ECO:0000256" key="6">
    <source>
        <dbReference type="ARBA" id="ARBA00023002"/>
    </source>
</evidence>
<keyword evidence="4" id="KW-0288">FMN</keyword>
<dbReference type="Proteomes" id="UP000199532">
    <property type="component" value="Unassembled WGS sequence"/>
</dbReference>
<dbReference type="STRING" id="408657.SAMN04487995_2293"/>
<evidence type="ECO:0000256" key="5">
    <source>
        <dbReference type="ARBA" id="ARBA00022857"/>
    </source>
</evidence>
<dbReference type="CDD" id="cd02149">
    <property type="entry name" value="NfsB-like"/>
    <property type="match status" value="1"/>
</dbReference>
<dbReference type="InterPro" id="IPR000415">
    <property type="entry name" value="Nitroreductase-like"/>
</dbReference>
<dbReference type="RefSeq" id="WP_090335276.1">
    <property type="nucleotide sequence ID" value="NZ_FNXY01000003.1"/>
</dbReference>
<dbReference type="Pfam" id="PF00881">
    <property type="entry name" value="Nitroreductase"/>
    <property type="match status" value="1"/>
</dbReference>
<reference evidence="8 9" key="1">
    <citation type="submission" date="2016-10" db="EMBL/GenBank/DDBJ databases">
        <authorList>
            <person name="de Groot N.N."/>
        </authorList>
    </citation>
    <scope>NUCLEOTIDE SEQUENCE [LARGE SCALE GENOMIC DNA]</scope>
    <source>
        <strain evidence="8 9">DSM 19938</strain>
    </source>
</reference>
<evidence type="ECO:0000256" key="1">
    <source>
        <dbReference type="ARBA" id="ARBA00001917"/>
    </source>
</evidence>
<organism evidence="8 9">
    <name type="scientific">Dyadobacter koreensis</name>
    <dbReference type="NCBI Taxonomy" id="408657"/>
    <lineage>
        <taxon>Bacteria</taxon>
        <taxon>Pseudomonadati</taxon>
        <taxon>Bacteroidota</taxon>
        <taxon>Cytophagia</taxon>
        <taxon>Cytophagales</taxon>
        <taxon>Spirosomataceae</taxon>
        <taxon>Dyadobacter</taxon>
    </lineage>
</organism>
<accession>A0A1H6TK57</accession>
<evidence type="ECO:0000256" key="4">
    <source>
        <dbReference type="ARBA" id="ARBA00022643"/>
    </source>
</evidence>
<keyword evidence="9" id="KW-1185">Reference proteome</keyword>
<keyword evidence="3" id="KW-0285">Flavoprotein</keyword>
<comment type="similarity">
    <text evidence="2">Belongs to the nitroreductase family.</text>
</comment>
<dbReference type="InterPro" id="IPR033878">
    <property type="entry name" value="NfsB-like"/>
</dbReference>
<keyword evidence="5" id="KW-0521">NADP</keyword>
<gene>
    <name evidence="8" type="ORF">SAMN04487995_2293</name>
</gene>
<protein>
    <submittedName>
        <fullName evidence="8">Nitroreductase</fullName>
    </submittedName>
</protein>
<evidence type="ECO:0000259" key="7">
    <source>
        <dbReference type="Pfam" id="PF00881"/>
    </source>
</evidence>
<dbReference type="SUPFAM" id="SSF55469">
    <property type="entry name" value="FMN-dependent nitroreductase-like"/>
    <property type="match status" value="1"/>
</dbReference>
<dbReference type="InterPro" id="IPR029479">
    <property type="entry name" value="Nitroreductase"/>
</dbReference>
<dbReference type="PANTHER" id="PTHR43673">
    <property type="entry name" value="NAD(P)H NITROREDUCTASE YDGI-RELATED"/>
    <property type="match status" value="1"/>
</dbReference>
<evidence type="ECO:0000313" key="8">
    <source>
        <dbReference type="EMBL" id="SEI80429.1"/>
    </source>
</evidence>